<keyword evidence="4" id="KW-0378">Hydrolase</keyword>
<dbReference type="PROSITE" id="PS00629">
    <property type="entry name" value="IMP_1"/>
    <property type="match status" value="1"/>
</dbReference>
<evidence type="ECO:0000313" key="10">
    <source>
        <dbReference type="Proteomes" id="UP000766904"/>
    </source>
</evidence>
<evidence type="ECO:0000256" key="6">
    <source>
        <dbReference type="ARBA" id="ARBA00023277"/>
    </source>
</evidence>
<feature type="binding site" evidence="8">
    <location>
        <position position="220"/>
    </location>
    <ligand>
        <name>Mg(2+)</name>
        <dbReference type="ChEBI" id="CHEBI:18420"/>
        <label>2</label>
    </ligand>
</feature>
<dbReference type="GO" id="GO:0006020">
    <property type="term" value="P:inositol metabolic process"/>
    <property type="evidence" value="ECO:0007669"/>
    <property type="project" value="TreeGrafter"/>
</dbReference>
<feature type="binding site" evidence="8">
    <location>
        <position position="97"/>
    </location>
    <ligand>
        <name>Mg(2+)</name>
        <dbReference type="ChEBI" id="CHEBI:18420"/>
        <label>1</label>
        <note>catalytic</note>
    </ligand>
</feature>
<dbReference type="AlphaFoldDB" id="A0A8J8TP34"/>
<comment type="catalytic activity">
    <reaction evidence="1">
        <text>beta-D-fructose 1,6-bisphosphate + H2O = beta-D-fructose 6-phosphate + phosphate</text>
        <dbReference type="Rhea" id="RHEA:11064"/>
        <dbReference type="ChEBI" id="CHEBI:15377"/>
        <dbReference type="ChEBI" id="CHEBI:32966"/>
        <dbReference type="ChEBI" id="CHEBI:43474"/>
        <dbReference type="ChEBI" id="CHEBI:57634"/>
        <dbReference type="EC" id="3.1.3.11"/>
    </reaction>
</comment>
<evidence type="ECO:0000256" key="7">
    <source>
        <dbReference type="ARBA" id="ARBA00038103"/>
    </source>
</evidence>
<accession>A0A8J8TP34</accession>
<sequence length="277" mass="29296">MSPPVSRVAVAECAARVGGEAANTRFRGELEAENKSDPAAHVVNPGDVVTEGDRLAQRRVLEYLERVDPETVVVAEEAGAQKTIPDEGFAWVLDPIDGTYNYARGAPNWTTSLAGLQDRRPVVSATSVPALEDVYVTTEQVRHNGAVVSVSDRSAPEYCTVAPIAIPPYGDRKPYARAVASLLTTFGNLRRYGSAQLTLARVAEGTIDGAITTTGLAPWDTAAGVHAIRIAGGQVTAPNGEPWTIDSPGLVASNGRIHDELLAVARTMDGPEDDQSV</sequence>
<dbReference type="Gene3D" id="3.40.190.80">
    <property type="match status" value="1"/>
</dbReference>
<evidence type="ECO:0000256" key="1">
    <source>
        <dbReference type="ARBA" id="ARBA00001273"/>
    </source>
</evidence>
<gene>
    <name evidence="9" type="ORF">CV102_17190</name>
</gene>
<dbReference type="GO" id="GO:0042132">
    <property type="term" value="F:fructose 1,6-bisphosphate 1-phosphatase activity"/>
    <property type="evidence" value="ECO:0007669"/>
    <property type="project" value="UniProtKB-EC"/>
</dbReference>
<dbReference type="EMBL" id="PHNJ01000010">
    <property type="protein sequence ID" value="TYL37356.1"/>
    <property type="molecule type" value="Genomic_DNA"/>
</dbReference>
<dbReference type="OrthoDB" id="58111at2157"/>
<feature type="binding site" evidence="8">
    <location>
        <position position="76"/>
    </location>
    <ligand>
        <name>Mg(2+)</name>
        <dbReference type="ChEBI" id="CHEBI:18420"/>
        <label>1</label>
        <note>catalytic</note>
    </ligand>
</feature>
<comment type="cofactor">
    <cofactor evidence="8">
        <name>Mg(2+)</name>
        <dbReference type="ChEBI" id="CHEBI:18420"/>
    </cofactor>
</comment>
<keyword evidence="10" id="KW-1185">Reference proteome</keyword>
<comment type="similarity">
    <text evidence="7">Belongs to the inositol monophosphatase superfamily. FBPase class 4 family.</text>
</comment>
<dbReference type="Proteomes" id="UP000766904">
    <property type="component" value="Unassembled WGS sequence"/>
</dbReference>
<keyword evidence="5 8" id="KW-0460">Magnesium</keyword>
<evidence type="ECO:0000256" key="5">
    <source>
        <dbReference type="ARBA" id="ARBA00022842"/>
    </source>
</evidence>
<dbReference type="InterPro" id="IPR000760">
    <property type="entry name" value="Inositol_monophosphatase-like"/>
</dbReference>
<comment type="caution">
    <text evidence="9">The sequence shown here is derived from an EMBL/GenBank/DDBJ whole genome shotgun (WGS) entry which is preliminary data.</text>
</comment>
<protein>
    <recommendedName>
        <fullName evidence="2">fructose-bisphosphatase</fullName>
        <ecNumber evidence="2">3.1.3.11</ecNumber>
    </recommendedName>
</protein>
<dbReference type="SUPFAM" id="SSF56655">
    <property type="entry name" value="Carbohydrate phosphatase"/>
    <property type="match status" value="1"/>
</dbReference>
<feature type="binding site" evidence="8">
    <location>
        <position position="96"/>
    </location>
    <ligand>
        <name>Mg(2+)</name>
        <dbReference type="ChEBI" id="CHEBI:18420"/>
        <label>1</label>
        <note>catalytic</note>
    </ligand>
</feature>
<evidence type="ECO:0000256" key="8">
    <source>
        <dbReference type="PIRSR" id="PIRSR600760-2"/>
    </source>
</evidence>
<dbReference type="CDD" id="cd01637">
    <property type="entry name" value="IMPase_like"/>
    <property type="match status" value="1"/>
</dbReference>
<dbReference type="GO" id="GO:0008934">
    <property type="term" value="F:inositol monophosphate 1-phosphatase activity"/>
    <property type="evidence" value="ECO:0007669"/>
    <property type="project" value="TreeGrafter"/>
</dbReference>
<dbReference type="InterPro" id="IPR020583">
    <property type="entry name" value="Inositol_monoP_metal-BS"/>
</dbReference>
<dbReference type="EC" id="3.1.3.11" evidence="2"/>
<dbReference type="PRINTS" id="PR00377">
    <property type="entry name" value="IMPHPHTASES"/>
</dbReference>
<name>A0A8J8TP34_9EURY</name>
<evidence type="ECO:0000313" key="9">
    <source>
        <dbReference type="EMBL" id="TYL37356.1"/>
    </source>
</evidence>
<feature type="binding site" evidence="8">
    <location>
        <position position="94"/>
    </location>
    <ligand>
        <name>Mg(2+)</name>
        <dbReference type="ChEBI" id="CHEBI:18420"/>
        <label>1</label>
        <note>catalytic</note>
    </ligand>
</feature>
<keyword evidence="6" id="KW-0119">Carbohydrate metabolism</keyword>
<dbReference type="Gene3D" id="3.30.540.10">
    <property type="entry name" value="Fructose-1,6-Bisphosphatase, subunit A, domain 1"/>
    <property type="match status" value="1"/>
</dbReference>
<evidence type="ECO:0000256" key="4">
    <source>
        <dbReference type="ARBA" id="ARBA00022801"/>
    </source>
</evidence>
<dbReference type="PANTHER" id="PTHR20854">
    <property type="entry name" value="INOSITOL MONOPHOSPHATASE"/>
    <property type="match status" value="1"/>
</dbReference>
<dbReference type="Pfam" id="PF00459">
    <property type="entry name" value="Inositol_P"/>
    <property type="match status" value="1"/>
</dbReference>
<proteinExistence type="inferred from homology"/>
<organism evidence="9 10">
    <name type="scientific">Natronococcus pandeyae</name>
    <dbReference type="NCBI Taxonomy" id="2055836"/>
    <lineage>
        <taxon>Archaea</taxon>
        <taxon>Methanobacteriati</taxon>
        <taxon>Methanobacteriota</taxon>
        <taxon>Stenosarchaea group</taxon>
        <taxon>Halobacteria</taxon>
        <taxon>Halobacteriales</taxon>
        <taxon>Natrialbaceae</taxon>
        <taxon>Natronococcus</taxon>
    </lineage>
</organism>
<dbReference type="GO" id="GO:0007165">
    <property type="term" value="P:signal transduction"/>
    <property type="evidence" value="ECO:0007669"/>
    <property type="project" value="TreeGrafter"/>
</dbReference>
<keyword evidence="3 8" id="KW-0479">Metal-binding</keyword>
<dbReference type="RefSeq" id="WP_148859219.1">
    <property type="nucleotide sequence ID" value="NZ_PHNJ01000010.1"/>
</dbReference>
<dbReference type="PANTHER" id="PTHR20854:SF4">
    <property type="entry name" value="INOSITOL-1-MONOPHOSPHATASE-RELATED"/>
    <property type="match status" value="1"/>
</dbReference>
<evidence type="ECO:0000256" key="2">
    <source>
        <dbReference type="ARBA" id="ARBA00013093"/>
    </source>
</evidence>
<reference evidence="9" key="1">
    <citation type="submission" date="2017-11" db="EMBL/GenBank/DDBJ databases">
        <authorList>
            <person name="Kajale S.C."/>
            <person name="Sharma A."/>
        </authorList>
    </citation>
    <scope>NUCLEOTIDE SEQUENCE</scope>
    <source>
        <strain evidence="9">LS1_42</strain>
    </source>
</reference>
<evidence type="ECO:0000256" key="3">
    <source>
        <dbReference type="ARBA" id="ARBA00022723"/>
    </source>
</evidence>
<dbReference type="GO" id="GO:0046872">
    <property type="term" value="F:metal ion binding"/>
    <property type="evidence" value="ECO:0007669"/>
    <property type="project" value="UniProtKB-KW"/>
</dbReference>